<gene>
    <name evidence="1" type="ORF">V1525DRAFT_447766</name>
</gene>
<reference evidence="2" key="1">
    <citation type="journal article" date="2024" name="Front. Bioeng. Biotechnol.">
        <title>Genome-scale model development and genomic sequencing of the oleaginous clade Lipomyces.</title>
        <authorList>
            <person name="Czajka J.J."/>
            <person name="Han Y."/>
            <person name="Kim J."/>
            <person name="Mondo S.J."/>
            <person name="Hofstad B.A."/>
            <person name="Robles A."/>
            <person name="Haridas S."/>
            <person name="Riley R."/>
            <person name="LaButti K."/>
            <person name="Pangilinan J."/>
            <person name="Andreopoulos W."/>
            <person name="Lipzen A."/>
            <person name="Yan J."/>
            <person name="Wang M."/>
            <person name="Ng V."/>
            <person name="Grigoriev I.V."/>
            <person name="Spatafora J.W."/>
            <person name="Magnuson J.K."/>
            <person name="Baker S.E."/>
            <person name="Pomraning K.R."/>
        </authorList>
    </citation>
    <scope>NUCLEOTIDE SEQUENCE [LARGE SCALE GENOMIC DNA]</scope>
    <source>
        <strain evidence="2">CBS 7786</strain>
    </source>
</reference>
<organism evidence="1 2">
    <name type="scientific">Lipomyces kononenkoae</name>
    <name type="common">Yeast</name>
    <dbReference type="NCBI Taxonomy" id="34357"/>
    <lineage>
        <taxon>Eukaryota</taxon>
        <taxon>Fungi</taxon>
        <taxon>Dikarya</taxon>
        <taxon>Ascomycota</taxon>
        <taxon>Saccharomycotina</taxon>
        <taxon>Lipomycetes</taxon>
        <taxon>Lipomycetales</taxon>
        <taxon>Lipomycetaceae</taxon>
        <taxon>Lipomyces</taxon>
    </lineage>
</organism>
<dbReference type="EMBL" id="MU971337">
    <property type="protein sequence ID" value="KAK9240869.1"/>
    <property type="molecule type" value="Genomic_DNA"/>
</dbReference>
<name>A0ACC3TBS0_LIPKO</name>
<dbReference type="Proteomes" id="UP001433508">
    <property type="component" value="Unassembled WGS sequence"/>
</dbReference>
<accession>A0ACC3TBS0</accession>
<evidence type="ECO:0000313" key="2">
    <source>
        <dbReference type="Proteomes" id="UP001433508"/>
    </source>
</evidence>
<proteinExistence type="predicted"/>
<keyword evidence="2" id="KW-1185">Reference proteome</keyword>
<protein>
    <submittedName>
        <fullName evidence="1">Uncharacterized protein</fullName>
    </submittedName>
</protein>
<sequence>MQPPLSYSCGSDTSPAGDVCVYEHMFSNKSRHTDDGSISTVKQIVRDLKNLEHSQELEFVLVLVTNDSSEQAEVFTSAALDGHTTSILPTSRSDHLLKLVAEHRSTFQSPTGTRRSSTVKVDPALPASDGALISPDDCGLFGRFSQAISDAISAAGNTAGYKLVPGAWRPSLVRAADDDAVKDDVTAPRATAPETRNAGSLMSVACDPSMTFSSPTAATIVKSEEAVQVYLSPQSTVSNPSSPTAQTLSEHMPLMTTPSTQKEEVFLSQAQRSRPPALFIRAGEQIPSPQRADDGYTEYYPLVISDREAVTAFLGAKFRQLQQVACKVVAKAWIKVIEPKKQSNHPYNKGDEFKPDWWPSEARHKEPDHLMKPERLVLLVSMLRCGRVELKQLRGATTECAISISPEKMEVLEEIYYVADMEEQYRRLGNSLGVVDQAAKYNTRRNEDKKQFIIDDDDGEVVVWTIRPEKLPASSRSLNIITSRTHTKRSRSEMDFDLSDIQGILESKRSSYIPPVPTKSSALPPQKSQVGKGRKDQDCGHHDNHMLALQDTRGTQDLQFGSVIPLIAESSTSFGMFTPRELQNGKSECRCRDLPKRGPSVDDGPIPLPSHRRYTTGSLQGWMSDHNAYTSSADSDSLFTCPPRRHSQQVTIPTRPHVASSAGSSGVRMETSFDNADDYSSFAHMLSDVGSSSLESPKPVSSAQRIASNGEYAGTSDMSFEADLAAYAAVFGRMATSTSGLSELGGLG</sequence>
<evidence type="ECO:0000313" key="1">
    <source>
        <dbReference type="EMBL" id="KAK9240869.1"/>
    </source>
</evidence>
<comment type="caution">
    <text evidence="1">The sequence shown here is derived from an EMBL/GenBank/DDBJ whole genome shotgun (WGS) entry which is preliminary data.</text>
</comment>